<name>A0A067LZ13_BOTB1</name>
<accession>A0A067LZ13</accession>
<keyword evidence="2" id="KW-1185">Reference proteome</keyword>
<dbReference type="Proteomes" id="UP000027195">
    <property type="component" value="Unassembled WGS sequence"/>
</dbReference>
<dbReference type="EMBL" id="KL198090">
    <property type="protein sequence ID" value="KDQ08499.1"/>
    <property type="molecule type" value="Genomic_DNA"/>
</dbReference>
<sequence length="68" mass="7831">MTDDFESSIVSPGLGDSDQARLENELERVGVMYQYLSQVLMQRLELYTSMRAPSMELLRHAIYYSAHS</sequence>
<dbReference type="HOGENOM" id="CLU_2793663_0_0_1"/>
<evidence type="ECO:0000313" key="1">
    <source>
        <dbReference type="EMBL" id="KDQ08499.1"/>
    </source>
</evidence>
<protein>
    <submittedName>
        <fullName evidence="1">Uncharacterized protein</fullName>
    </submittedName>
</protein>
<dbReference type="InParanoid" id="A0A067LZ13"/>
<proteinExistence type="predicted"/>
<organism evidence="1 2">
    <name type="scientific">Botryobasidium botryosum (strain FD-172 SS1)</name>
    <dbReference type="NCBI Taxonomy" id="930990"/>
    <lineage>
        <taxon>Eukaryota</taxon>
        <taxon>Fungi</taxon>
        <taxon>Dikarya</taxon>
        <taxon>Basidiomycota</taxon>
        <taxon>Agaricomycotina</taxon>
        <taxon>Agaricomycetes</taxon>
        <taxon>Cantharellales</taxon>
        <taxon>Botryobasidiaceae</taxon>
        <taxon>Botryobasidium</taxon>
    </lineage>
</organism>
<evidence type="ECO:0000313" key="2">
    <source>
        <dbReference type="Proteomes" id="UP000027195"/>
    </source>
</evidence>
<dbReference type="AlphaFoldDB" id="A0A067LZ13"/>
<gene>
    <name evidence="1" type="ORF">BOTBODRAFT_37938</name>
</gene>
<reference evidence="2" key="1">
    <citation type="journal article" date="2014" name="Proc. Natl. Acad. Sci. U.S.A.">
        <title>Extensive sampling of basidiomycete genomes demonstrates inadequacy of the white-rot/brown-rot paradigm for wood decay fungi.</title>
        <authorList>
            <person name="Riley R."/>
            <person name="Salamov A.A."/>
            <person name="Brown D.W."/>
            <person name="Nagy L.G."/>
            <person name="Floudas D."/>
            <person name="Held B.W."/>
            <person name="Levasseur A."/>
            <person name="Lombard V."/>
            <person name="Morin E."/>
            <person name="Otillar R."/>
            <person name="Lindquist E.A."/>
            <person name="Sun H."/>
            <person name="LaButti K.M."/>
            <person name="Schmutz J."/>
            <person name="Jabbour D."/>
            <person name="Luo H."/>
            <person name="Baker S.E."/>
            <person name="Pisabarro A.G."/>
            <person name="Walton J.D."/>
            <person name="Blanchette R.A."/>
            <person name="Henrissat B."/>
            <person name="Martin F."/>
            <person name="Cullen D."/>
            <person name="Hibbett D.S."/>
            <person name="Grigoriev I.V."/>
        </authorList>
    </citation>
    <scope>NUCLEOTIDE SEQUENCE [LARGE SCALE GENOMIC DNA]</scope>
    <source>
        <strain evidence="2">FD-172 SS1</strain>
    </source>
</reference>